<keyword evidence="11 13" id="KW-0472">Membrane</keyword>
<comment type="subcellular location">
    <subcellularLocation>
        <location evidence="1 12">Mitochondrion membrane</location>
        <topology evidence="1 12">Single-pass membrane protein</topology>
    </subcellularLocation>
</comment>
<evidence type="ECO:0000256" key="7">
    <source>
        <dbReference type="ARBA" id="ARBA00022781"/>
    </source>
</evidence>
<protein>
    <recommendedName>
        <fullName evidence="12">ATP synthase complex subunit 8</fullName>
    </recommendedName>
</protein>
<keyword evidence="6 12" id="KW-0812">Transmembrane</keyword>
<evidence type="ECO:0000256" key="8">
    <source>
        <dbReference type="ARBA" id="ARBA00022989"/>
    </source>
</evidence>
<proteinExistence type="inferred from homology"/>
<dbReference type="GO" id="GO:0045259">
    <property type="term" value="C:proton-transporting ATP synthase complex"/>
    <property type="evidence" value="ECO:0007669"/>
    <property type="project" value="UniProtKB-KW"/>
</dbReference>
<evidence type="ECO:0000256" key="13">
    <source>
        <dbReference type="SAM" id="Phobius"/>
    </source>
</evidence>
<evidence type="ECO:0000256" key="10">
    <source>
        <dbReference type="ARBA" id="ARBA00023128"/>
    </source>
</evidence>
<evidence type="ECO:0000256" key="5">
    <source>
        <dbReference type="ARBA" id="ARBA00022547"/>
    </source>
</evidence>
<dbReference type="InterPro" id="IPR001421">
    <property type="entry name" value="ATP8_metazoa"/>
</dbReference>
<keyword evidence="5 12" id="KW-0138">CF(0)</keyword>
<evidence type="ECO:0000256" key="1">
    <source>
        <dbReference type="ARBA" id="ARBA00004304"/>
    </source>
</evidence>
<evidence type="ECO:0000256" key="3">
    <source>
        <dbReference type="ARBA" id="ARBA00011291"/>
    </source>
</evidence>
<geneLocation type="mitochondrion" evidence="14"/>
<keyword evidence="7 12" id="KW-0375">Hydrogen ion transport</keyword>
<evidence type="ECO:0000256" key="6">
    <source>
        <dbReference type="ARBA" id="ARBA00022692"/>
    </source>
</evidence>
<evidence type="ECO:0000256" key="11">
    <source>
        <dbReference type="ARBA" id="ARBA00023136"/>
    </source>
</evidence>
<evidence type="ECO:0000256" key="12">
    <source>
        <dbReference type="RuleBase" id="RU003661"/>
    </source>
</evidence>
<evidence type="ECO:0000256" key="9">
    <source>
        <dbReference type="ARBA" id="ARBA00023065"/>
    </source>
</evidence>
<keyword evidence="9 12" id="KW-0406">Ion transport</keyword>
<dbReference type="GO" id="GO:0015986">
    <property type="term" value="P:proton motive force-driven ATP synthesis"/>
    <property type="evidence" value="ECO:0007669"/>
    <property type="project" value="InterPro"/>
</dbReference>
<feature type="transmembrane region" description="Helical" evidence="13">
    <location>
        <begin position="6"/>
        <end position="31"/>
    </location>
</feature>
<dbReference type="GO" id="GO:0031966">
    <property type="term" value="C:mitochondrial membrane"/>
    <property type="evidence" value="ECO:0007669"/>
    <property type="project" value="UniProtKB-SubCell"/>
</dbReference>
<name>A0A344A2D4_9HEMI</name>
<keyword evidence="10 12" id="KW-0496">Mitochondrion</keyword>
<evidence type="ECO:0000313" key="14">
    <source>
        <dbReference type="EMBL" id="AWU48925.1"/>
    </source>
</evidence>
<dbReference type="EMBL" id="MG989226">
    <property type="protein sequence ID" value="AWU48925.1"/>
    <property type="molecule type" value="Genomic_DNA"/>
</dbReference>
<gene>
    <name evidence="14" type="primary">atp8</name>
</gene>
<comment type="subunit">
    <text evidence="3">F-type ATPases have 2 components, CF(1) - the catalytic core - and CF(0) - the membrane proton channel.</text>
</comment>
<sequence>MPQMAPMPWILLLMMSLITLMLFITIIFFTFETKKKNVKINNNSKFLIKW</sequence>
<dbReference type="GO" id="GO:0015078">
    <property type="term" value="F:proton transmembrane transporter activity"/>
    <property type="evidence" value="ECO:0007669"/>
    <property type="project" value="InterPro"/>
</dbReference>
<dbReference type="AlphaFoldDB" id="A0A344A2D4"/>
<keyword evidence="4 12" id="KW-0813">Transport</keyword>
<keyword evidence="8 13" id="KW-1133">Transmembrane helix</keyword>
<reference evidence="14" key="1">
    <citation type="submission" date="2018-02" db="EMBL/GenBank/DDBJ databases">
        <title>Resolving the psyllid tree of life: Phylogenomic analysis of the superfamily Psylloidea (Hemiptera).</title>
        <authorList>
            <person name="Percy D.M."/>
            <person name="Sveinsson S."/>
            <person name="Lemmon A.R."/>
            <person name="Lemmon E.M."/>
            <person name="Ouvrard D."/>
            <person name="Burckhardt D."/>
        </authorList>
    </citation>
    <scope>NUCLEOTIDE SEQUENCE</scope>
    <source>
        <strain evidence="14">DP1.idba.120_cir</strain>
    </source>
</reference>
<comment type="similarity">
    <text evidence="2 12">Belongs to the ATPase protein 8 family.</text>
</comment>
<evidence type="ECO:0000256" key="2">
    <source>
        <dbReference type="ARBA" id="ARBA00008892"/>
    </source>
</evidence>
<dbReference type="Pfam" id="PF00895">
    <property type="entry name" value="ATP-synt_8"/>
    <property type="match status" value="1"/>
</dbReference>
<accession>A0A344A2D4</accession>
<organism evidence="14">
    <name type="scientific">Heteropsylla cubana</name>
    <dbReference type="NCBI Taxonomy" id="121849"/>
    <lineage>
        <taxon>Eukaryota</taxon>
        <taxon>Metazoa</taxon>
        <taxon>Ecdysozoa</taxon>
        <taxon>Arthropoda</taxon>
        <taxon>Hexapoda</taxon>
        <taxon>Insecta</taxon>
        <taxon>Pterygota</taxon>
        <taxon>Neoptera</taxon>
        <taxon>Paraneoptera</taxon>
        <taxon>Hemiptera</taxon>
        <taxon>Sternorrhyncha</taxon>
        <taxon>Psylloidea</taxon>
        <taxon>Psyllidae</taxon>
        <taxon>Ciriacreminae</taxon>
        <taxon>Heteropsylla</taxon>
    </lineage>
</organism>
<evidence type="ECO:0000256" key="4">
    <source>
        <dbReference type="ARBA" id="ARBA00022448"/>
    </source>
</evidence>